<proteinExistence type="predicted"/>
<evidence type="ECO:0000313" key="2">
    <source>
        <dbReference type="EMBL" id="KFM81679.1"/>
    </source>
</evidence>
<gene>
    <name evidence="2" type="ORF">X975_11025</name>
</gene>
<feature type="coiled-coil region" evidence="1">
    <location>
        <begin position="18"/>
        <end position="48"/>
    </location>
</feature>
<evidence type="ECO:0000256" key="1">
    <source>
        <dbReference type="SAM" id="Coils"/>
    </source>
</evidence>
<protein>
    <submittedName>
        <fullName evidence="2">Uncharacterized protein</fullName>
    </submittedName>
</protein>
<accession>A0A087UWE0</accession>
<organism evidence="2 3">
    <name type="scientific">Stegodyphus mimosarum</name>
    <name type="common">African social velvet spider</name>
    <dbReference type="NCBI Taxonomy" id="407821"/>
    <lineage>
        <taxon>Eukaryota</taxon>
        <taxon>Metazoa</taxon>
        <taxon>Ecdysozoa</taxon>
        <taxon>Arthropoda</taxon>
        <taxon>Chelicerata</taxon>
        <taxon>Arachnida</taxon>
        <taxon>Araneae</taxon>
        <taxon>Araneomorphae</taxon>
        <taxon>Entelegynae</taxon>
        <taxon>Eresoidea</taxon>
        <taxon>Eresidae</taxon>
        <taxon>Stegodyphus</taxon>
    </lineage>
</organism>
<dbReference type="Proteomes" id="UP000054359">
    <property type="component" value="Unassembled WGS sequence"/>
</dbReference>
<name>A0A087UWE0_STEMI</name>
<dbReference type="OrthoDB" id="10388016at2759"/>
<feature type="coiled-coil region" evidence="1">
    <location>
        <begin position="98"/>
        <end position="172"/>
    </location>
</feature>
<keyword evidence="3" id="KW-1185">Reference proteome</keyword>
<keyword evidence="1" id="KW-0175">Coiled coil</keyword>
<dbReference type="EMBL" id="KK121992">
    <property type="protein sequence ID" value="KFM81679.1"/>
    <property type="molecule type" value="Genomic_DNA"/>
</dbReference>
<dbReference type="AlphaFoldDB" id="A0A087UWE0"/>
<reference evidence="2 3" key="1">
    <citation type="submission" date="2013-11" db="EMBL/GenBank/DDBJ databases">
        <title>Genome sequencing of Stegodyphus mimosarum.</title>
        <authorList>
            <person name="Bechsgaard J."/>
        </authorList>
    </citation>
    <scope>NUCLEOTIDE SEQUENCE [LARGE SCALE GENOMIC DNA]</scope>
</reference>
<evidence type="ECO:0000313" key="3">
    <source>
        <dbReference type="Proteomes" id="UP000054359"/>
    </source>
</evidence>
<sequence>MKDKIEAEKYSVKICLECEALTEQVKEVENLREELKRTKEELSTQKIQTIDVLRILSENEKIYEKDTISKEKEIIAQKEEIYRLEEELKYSKFQLEDCDKLKTENKTLKDHIEKLNSVQFQLEDCNRLKAENKRLKDDVKKMNSIQFQLEDYNKIKDEHRNLKNEIEKMKSQHSSMHVNNENMMENNLKVKGVSNEEENKSRPMLFSNIPEKRTFDIESSGSSEIEFILQQNLTETLNTAKRRPSQNHGAHFSHQTIHKTVTSTPLKDVTTLEVKNFPKTMKMEKRTLSQKFSPHNRQKIFTSKPLQDVATIEMKDAKVTPKSQKLVENMELLQTKNTSPWMKNKM</sequence>
<feature type="non-terminal residue" evidence="2">
    <location>
        <position position="346"/>
    </location>
</feature>